<dbReference type="GO" id="GO:0000160">
    <property type="term" value="P:phosphorelay signal transduction system"/>
    <property type="evidence" value="ECO:0007669"/>
    <property type="project" value="InterPro"/>
</dbReference>
<keyword evidence="4" id="KW-0489">Methyltransferase</keyword>
<dbReference type="KEGG" id="samy:DB32_006264"/>
<dbReference type="Proteomes" id="UP000034883">
    <property type="component" value="Chromosome"/>
</dbReference>
<dbReference type="Gene3D" id="3.40.50.2300">
    <property type="match status" value="1"/>
</dbReference>
<protein>
    <submittedName>
        <fullName evidence="4">Chemotaxis protein methyltransferase CheR</fullName>
    </submittedName>
</protein>
<evidence type="ECO:0000256" key="1">
    <source>
        <dbReference type="ARBA" id="ARBA00022553"/>
    </source>
</evidence>
<sequence length="134" mass="14349">MGRHAPSSSNEITLSVLVVEDDLHTREMMVEMLVHAGLDVWACASVTEALARAARSTPHVVITDLALGDEHGRDLAAALRARAETRRAAIIAVTGEVSPTPDVVRHLDAYLCKPIELAKLPDLVRAIAEARGAI</sequence>
<dbReference type="InterPro" id="IPR001789">
    <property type="entry name" value="Sig_transdc_resp-reg_receiver"/>
</dbReference>
<accession>A0A0F6W799</accession>
<dbReference type="GO" id="GO:0032259">
    <property type="term" value="P:methylation"/>
    <property type="evidence" value="ECO:0007669"/>
    <property type="project" value="UniProtKB-KW"/>
</dbReference>
<dbReference type="GO" id="GO:0008168">
    <property type="term" value="F:methyltransferase activity"/>
    <property type="evidence" value="ECO:0007669"/>
    <property type="project" value="UniProtKB-KW"/>
</dbReference>
<dbReference type="Pfam" id="PF00072">
    <property type="entry name" value="Response_reg"/>
    <property type="match status" value="1"/>
</dbReference>
<dbReference type="RefSeq" id="WP_053236199.1">
    <property type="nucleotide sequence ID" value="NZ_CP011125.1"/>
</dbReference>
<reference evidence="4 5" key="1">
    <citation type="submission" date="2015-03" db="EMBL/GenBank/DDBJ databases">
        <title>Genome assembly of Sandaracinus amylolyticus DSM 53668.</title>
        <authorList>
            <person name="Sharma G."/>
            <person name="Subramanian S."/>
        </authorList>
    </citation>
    <scope>NUCLEOTIDE SEQUENCE [LARGE SCALE GENOMIC DNA]</scope>
    <source>
        <strain evidence="4 5">DSM 53668</strain>
    </source>
</reference>
<dbReference type="PROSITE" id="PS50110">
    <property type="entry name" value="RESPONSE_REGULATORY"/>
    <property type="match status" value="1"/>
</dbReference>
<name>A0A0F6W799_9BACT</name>
<dbReference type="InterPro" id="IPR011006">
    <property type="entry name" value="CheY-like_superfamily"/>
</dbReference>
<dbReference type="SUPFAM" id="SSF52172">
    <property type="entry name" value="CheY-like"/>
    <property type="match status" value="1"/>
</dbReference>
<dbReference type="EMBL" id="CP011125">
    <property type="protein sequence ID" value="AKF09115.1"/>
    <property type="molecule type" value="Genomic_DNA"/>
</dbReference>
<keyword evidence="5" id="KW-1185">Reference proteome</keyword>
<dbReference type="PANTHER" id="PTHR44591">
    <property type="entry name" value="STRESS RESPONSE REGULATOR PROTEIN 1"/>
    <property type="match status" value="1"/>
</dbReference>
<evidence type="ECO:0000259" key="3">
    <source>
        <dbReference type="PROSITE" id="PS50110"/>
    </source>
</evidence>
<dbReference type="AlphaFoldDB" id="A0A0F6W799"/>
<feature type="domain" description="Response regulatory" evidence="3">
    <location>
        <begin position="15"/>
        <end position="128"/>
    </location>
</feature>
<proteinExistence type="predicted"/>
<dbReference type="SMART" id="SM00448">
    <property type="entry name" value="REC"/>
    <property type="match status" value="1"/>
</dbReference>
<keyword evidence="4" id="KW-0808">Transferase</keyword>
<feature type="modified residue" description="4-aspartylphosphate" evidence="2">
    <location>
        <position position="64"/>
    </location>
</feature>
<dbReference type="InterPro" id="IPR050595">
    <property type="entry name" value="Bact_response_regulator"/>
</dbReference>
<gene>
    <name evidence="4" type="ORF">DB32_006264</name>
</gene>
<evidence type="ECO:0000313" key="5">
    <source>
        <dbReference type="Proteomes" id="UP000034883"/>
    </source>
</evidence>
<organism evidence="4 5">
    <name type="scientific">Sandaracinus amylolyticus</name>
    <dbReference type="NCBI Taxonomy" id="927083"/>
    <lineage>
        <taxon>Bacteria</taxon>
        <taxon>Pseudomonadati</taxon>
        <taxon>Myxococcota</taxon>
        <taxon>Polyangia</taxon>
        <taxon>Polyangiales</taxon>
        <taxon>Sandaracinaceae</taxon>
        <taxon>Sandaracinus</taxon>
    </lineage>
</organism>
<evidence type="ECO:0000256" key="2">
    <source>
        <dbReference type="PROSITE-ProRule" id="PRU00169"/>
    </source>
</evidence>
<keyword evidence="1 2" id="KW-0597">Phosphoprotein</keyword>
<evidence type="ECO:0000313" key="4">
    <source>
        <dbReference type="EMBL" id="AKF09115.1"/>
    </source>
</evidence>
<dbReference type="PANTHER" id="PTHR44591:SF23">
    <property type="entry name" value="CHEY SUBFAMILY"/>
    <property type="match status" value="1"/>
</dbReference>
<dbReference type="STRING" id="927083.DB32_006264"/>